<dbReference type="STRING" id="362413.RC62_4023"/>
<evidence type="ECO:0000313" key="2">
    <source>
        <dbReference type="Proteomes" id="UP000050443"/>
    </source>
</evidence>
<sequence>MQNSENHKNENLTIAPIFYYLTDNHCTRKFTTTKSGHQN</sequence>
<dbReference type="EMBL" id="JRLF01000007">
    <property type="protein sequence ID" value="KQB41677.1"/>
    <property type="molecule type" value="Genomic_DNA"/>
</dbReference>
<dbReference type="PATRIC" id="fig|362413.3.peg.3946"/>
<comment type="caution">
    <text evidence="1">The sequence shown here is derived from an EMBL/GenBank/DDBJ whole genome shotgun (WGS) entry which is preliminary data.</text>
</comment>
<dbReference type="Proteomes" id="UP000050443">
    <property type="component" value="Unassembled WGS sequence"/>
</dbReference>
<organism evidence="1 2">
    <name type="scientific">Flavobacterium aquidurense</name>
    <dbReference type="NCBI Taxonomy" id="362413"/>
    <lineage>
        <taxon>Bacteria</taxon>
        <taxon>Pseudomonadati</taxon>
        <taxon>Bacteroidota</taxon>
        <taxon>Flavobacteriia</taxon>
        <taxon>Flavobacteriales</taxon>
        <taxon>Flavobacteriaceae</taxon>
        <taxon>Flavobacterium</taxon>
    </lineage>
</organism>
<dbReference type="AlphaFoldDB" id="A0A0Q1BLF7"/>
<evidence type="ECO:0000313" key="1">
    <source>
        <dbReference type="EMBL" id="KQB41677.1"/>
    </source>
</evidence>
<proteinExistence type="predicted"/>
<accession>A0A0Q1BLF7</accession>
<protein>
    <submittedName>
        <fullName evidence="1">Uncharacterized protein</fullName>
    </submittedName>
</protein>
<reference evidence="1 2" key="1">
    <citation type="submission" date="2014-09" db="EMBL/GenBank/DDBJ databases">
        <title>Genome sequence of Flavobacterium aquidurense RC62.</title>
        <authorList>
            <person name="Kim J.F."/>
            <person name="Kwak M.-J."/>
        </authorList>
    </citation>
    <scope>NUCLEOTIDE SEQUENCE [LARGE SCALE GENOMIC DNA]</scope>
    <source>
        <strain evidence="1 2">RC62</strain>
    </source>
</reference>
<gene>
    <name evidence="1" type="ORF">RC62_4023</name>
</gene>
<name>A0A0Q1BLF7_9FLAO</name>